<dbReference type="GO" id="GO:0016787">
    <property type="term" value="F:hydrolase activity"/>
    <property type="evidence" value="ECO:0007669"/>
    <property type="project" value="UniProtKB-KW"/>
</dbReference>
<gene>
    <name evidence="2" type="ORF">SEVIR_5G356800v2</name>
</gene>
<dbReference type="AlphaFoldDB" id="A0A4U6ULL7"/>
<evidence type="ECO:0000313" key="3">
    <source>
        <dbReference type="Proteomes" id="UP000298652"/>
    </source>
</evidence>
<dbReference type="InterPro" id="IPR026506">
    <property type="entry name" value="GDPGP"/>
</dbReference>
<protein>
    <recommendedName>
        <fullName evidence="1">GDPGP1-like N-terminal domain-containing protein</fullName>
    </recommendedName>
</protein>
<sequence>MPVDTLIVPLPLAPSLVAPAPAALCDFSPYVGYRRPTEFGMNQVLQPFDSGKFNFTKVRPEEVIFRFCEADKDSTQ</sequence>
<dbReference type="PANTHER" id="PTHR20884">
    <property type="entry name" value="GDP-D-GLUCOSE PHOSPHORYLASE 1"/>
    <property type="match status" value="1"/>
</dbReference>
<name>A0A4U6ULL7_SETVI</name>
<keyword evidence="3" id="KW-1185">Reference proteome</keyword>
<dbReference type="GO" id="GO:0005085">
    <property type="term" value="F:guanyl-nucleotide exchange factor activity"/>
    <property type="evidence" value="ECO:0007669"/>
    <property type="project" value="UniProtKB-KW"/>
</dbReference>
<dbReference type="GO" id="GO:0080048">
    <property type="term" value="F:GDP-D-glucose phosphorylase activity"/>
    <property type="evidence" value="ECO:0007669"/>
    <property type="project" value="InterPro"/>
</dbReference>
<dbReference type="EMBL" id="CM016556">
    <property type="protein sequence ID" value="TKW17291.1"/>
    <property type="molecule type" value="Genomic_DNA"/>
</dbReference>
<dbReference type="GO" id="GO:0005737">
    <property type="term" value="C:cytoplasm"/>
    <property type="evidence" value="ECO:0007669"/>
    <property type="project" value="UniProtKB-SubCell"/>
</dbReference>
<proteinExistence type="predicted"/>
<dbReference type="Pfam" id="PF26217">
    <property type="entry name" value="GDPGP1_N"/>
    <property type="match status" value="1"/>
</dbReference>
<dbReference type="InterPro" id="IPR058866">
    <property type="entry name" value="GDPGP1_N"/>
</dbReference>
<dbReference type="Proteomes" id="UP000298652">
    <property type="component" value="Chromosome 5"/>
</dbReference>
<dbReference type="GO" id="GO:0006006">
    <property type="term" value="P:glucose metabolic process"/>
    <property type="evidence" value="ECO:0007669"/>
    <property type="project" value="TreeGrafter"/>
</dbReference>
<dbReference type="GO" id="GO:0000166">
    <property type="term" value="F:nucleotide binding"/>
    <property type="evidence" value="ECO:0007669"/>
    <property type="project" value="UniProtKB-KW"/>
</dbReference>
<feature type="domain" description="GDPGP1-like N-terminal" evidence="1">
    <location>
        <begin position="34"/>
        <end position="74"/>
    </location>
</feature>
<dbReference type="PANTHER" id="PTHR20884:SF21">
    <property type="entry name" value="GDP-L-GALACTOSE PHOSPHORYLASE 1"/>
    <property type="match status" value="1"/>
</dbReference>
<evidence type="ECO:0000313" key="2">
    <source>
        <dbReference type="EMBL" id="TKW17291.1"/>
    </source>
</evidence>
<evidence type="ECO:0000259" key="1">
    <source>
        <dbReference type="Pfam" id="PF26217"/>
    </source>
</evidence>
<reference evidence="2" key="1">
    <citation type="submission" date="2019-03" db="EMBL/GenBank/DDBJ databases">
        <title>WGS assembly of Setaria viridis.</title>
        <authorList>
            <person name="Huang P."/>
            <person name="Jenkins J."/>
            <person name="Grimwood J."/>
            <person name="Barry K."/>
            <person name="Healey A."/>
            <person name="Mamidi S."/>
            <person name="Sreedasyam A."/>
            <person name="Shu S."/>
            <person name="Feldman M."/>
            <person name="Wu J."/>
            <person name="Yu Y."/>
            <person name="Chen C."/>
            <person name="Johnson J."/>
            <person name="Rokhsar D."/>
            <person name="Baxter I."/>
            <person name="Schmutz J."/>
            <person name="Brutnell T."/>
            <person name="Kellogg E."/>
        </authorList>
    </citation>
    <scope>NUCLEOTIDE SEQUENCE [LARGE SCALE GENOMIC DNA]</scope>
</reference>
<dbReference type="Gramene" id="TKW17291">
    <property type="protein sequence ID" value="TKW17291"/>
    <property type="gene ID" value="SEVIR_5G356800v2"/>
</dbReference>
<accession>A0A4U6ULL7</accession>
<organism evidence="2 3">
    <name type="scientific">Setaria viridis</name>
    <name type="common">Green bristlegrass</name>
    <name type="synonym">Setaria italica subsp. viridis</name>
    <dbReference type="NCBI Taxonomy" id="4556"/>
    <lineage>
        <taxon>Eukaryota</taxon>
        <taxon>Viridiplantae</taxon>
        <taxon>Streptophyta</taxon>
        <taxon>Embryophyta</taxon>
        <taxon>Tracheophyta</taxon>
        <taxon>Spermatophyta</taxon>
        <taxon>Magnoliopsida</taxon>
        <taxon>Liliopsida</taxon>
        <taxon>Poales</taxon>
        <taxon>Poaceae</taxon>
        <taxon>PACMAD clade</taxon>
        <taxon>Panicoideae</taxon>
        <taxon>Panicodae</taxon>
        <taxon>Paniceae</taxon>
        <taxon>Cenchrinae</taxon>
        <taxon>Setaria</taxon>
    </lineage>
</organism>